<evidence type="ECO:0000259" key="2">
    <source>
        <dbReference type="Pfam" id="PF04773"/>
    </source>
</evidence>
<feature type="domain" description="FecR protein" evidence="2">
    <location>
        <begin position="68"/>
        <end position="149"/>
    </location>
</feature>
<evidence type="ECO:0000313" key="4">
    <source>
        <dbReference type="Proteomes" id="UP000604661"/>
    </source>
</evidence>
<dbReference type="Proteomes" id="UP000604661">
    <property type="component" value="Unassembled WGS sequence"/>
</dbReference>
<feature type="compositionally biased region" description="Low complexity" evidence="1">
    <location>
        <begin position="354"/>
        <end position="365"/>
    </location>
</feature>
<keyword evidence="4" id="KW-1185">Reference proteome</keyword>
<protein>
    <submittedName>
        <fullName evidence="3">FecR domain-containing protein</fullName>
    </submittedName>
</protein>
<sequence>MFHKSFPLLVIGLWGVIVLPLPNRVSAITPLTRAEIQNLRNMVQLIPKDKLKKRPARKLDAMIPGDGLSTGRASLADLRFNDGSLARIGEQALFQFLPKTRDFKLSNGTVLLLIPPGKGQTRIQTPNAAAAIRGSALFVRYDQQTDTTIVGALTNSGIEVSNKEASETQVLEAGQMVIIVKGKFERLYDFDLRNFYETSQLVRELDLNRQSPVPTPDPAITSVQAETAAALEAQPPIKGEGVIENPSFVQLTPTPDTPTETKPDTPTETTPVTSTEKKPDTPTKTTPVTSTEAKPDTSTKTTPVTSTEKKPDTPTKTTPITSTEKKPDTPTETTPDTPPKTTPVTSTEKKPDTPTKTTPVTPIEKLPNTPIEELPNTPIEELPNTPTETTPITPTETTPVTPTETTPVTPTETTPVTPTETTPITPTETTPVTPTETTPVTPTETTPVTPTETTPVTPTDSPST</sequence>
<evidence type="ECO:0000313" key="3">
    <source>
        <dbReference type="EMBL" id="MBD2561059.1"/>
    </source>
</evidence>
<gene>
    <name evidence="3" type="ORF">H6G95_10605</name>
</gene>
<feature type="region of interest" description="Disordered" evidence="1">
    <location>
        <begin position="234"/>
        <end position="464"/>
    </location>
</feature>
<dbReference type="PRINTS" id="PR01217">
    <property type="entry name" value="PRICHEXTENSN"/>
</dbReference>
<feature type="compositionally biased region" description="Low complexity" evidence="1">
    <location>
        <begin position="282"/>
        <end position="306"/>
    </location>
</feature>
<dbReference type="InterPro" id="IPR006860">
    <property type="entry name" value="FecR"/>
</dbReference>
<accession>A0ABR8EU86</accession>
<comment type="caution">
    <text evidence="3">The sequence shown here is derived from an EMBL/GenBank/DDBJ whole genome shotgun (WGS) entry which is preliminary data.</text>
</comment>
<proteinExistence type="predicted"/>
<dbReference type="Pfam" id="PF04773">
    <property type="entry name" value="FecR"/>
    <property type="match status" value="1"/>
</dbReference>
<organism evidence="3 4">
    <name type="scientific">Nostoc linckia FACHB-391</name>
    <dbReference type="NCBI Taxonomy" id="2692906"/>
    <lineage>
        <taxon>Bacteria</taxon>
        <taxon>Bacillati</taxon>
        <taxon>Cyanobacteriota</taxon>
        <taxon>Cyanophyceae</taxon>
        <taxon>Nostocales</taxon>
        <taxon>Nostocaceae</taxon>
        <taxon>Nostoc</taxon>
    </lineage>
</organism>
<evidence type="ECO:0000256" key="1">
    <source>
        <dbReference type="SAM" id="MobiDB-lite"/>
    </source>
</evidence>
<reference evidence="3 4" key="1">
    <citation type="journal article" date="2020" name="ISME J.">
        <title>Comparative genomics reveals insights into cyanobacterial evolution and habitat adaptation.</title>
        <authorList>
            <person name="Chen M.Y."/>
            <person name="Teng W.K."/>
            <person name="Zhao L."/>
            <person name="Hu C.X."/>
            <person name="Zhou Y.K."/>
            <person name="Han B.P."/>
            <person name="Song L.R."/>
            <person name="Shu W.S."/>
        </authorList>
    </citation>
    <scope>NUCLEOTIDE SEQUENCE [LARGE SCALE GENOMIC DNA]</scope>
    <source>
        <strain evidence="3 4">FACHB-391</strain>
    </source>
</reference>
<name>A0ABR8EU86_NOSLI</name>
<dbReference type="EMBL" id="JACJTE010000008">
    <property type="protein sequence ID" value="MBD2561059.1"/>
    <property type="molecule type" value="Genomic_DNA"/>
</dbReference>
<feature type="compositionally biased region" description="Low complexity" evidence="1">
    <location>
        <begin position="375"/>
        <end position="464"/>
    </location>
</feature>